<name>X0W7F7_9ZZZZ</name>
<accession>X0W7F7</accession>
<protein>
    <submittedName>
        <fullName evidence="1">Uncharacterized protein</fullName>
    </submittedName>
</protein>
<gene>
    <name evidence="1" type="ORF">S01H1_53838</name>
</gene>
<organism evidence="1">
    <name type="scientific">marine sediment metagenome</name>
    <dbReference type="NCBI Taxonomy" id="412755"/>
    <lineage>
        <taxon>unclassified sequences</taxon>
        <taxon>metagenomes</taxon>
        <taxon>ecological metagenomes</taxon>
    </lineage>
</organism>
<comment type="caution">
    <text evidence="1">The sequence shown here is derived from an EMBL/GenBank/DDBJ whole genome shotgun (WGS) entry which is preliminary data.</text>
</comment>
<reference evidence="1" key="1">
    <citation type="journal article" date="2014" name="Front. Microbiol.">
        <title>High frequency of phylogenetically diverse reductive dehalogenase-homologous genes in deep subseafloor sedimentary metagenomes.</title>
        <authorList>
            <person name="Kawai M."/>
            <person name="Futagami T."/>
            <person name="Toyoda A."/>
            <person name="Takaki Y."/>
            <person name="Nishi S."/>
            <person name="Hori S."/>
            <person name="Arai W."/>
            <person name="Tsubouchi T."/>
            <person name="Morono Y."/>
            <person name="Uchiyama I."/>
            <person name="Ito T."/>
            <person name="Fujiyama A."/>
            <person name="Inagaki F."/>
            <person name="Takami H."/>
        </authorList>
    </citation>
    <scope>NUCLEOTIDE SEQUENCE</scope>
    <source>
        <strain evidence="1">Expedition CK06-06</strain>
    </source>
</reference>
<dbReference type="EMBL" id="BARS01034885">
    <property type="protein sequence ID" value="GAG26884.1"/>
    <property type="molecule type" value="Genomic_DNA"/>
</dbReference>
<evidence type="ECO:0000313" key="1">
    <source>
        <dbReference type="EMBL" id="GAG26884.1"/>
    </source>
</evidence>
<dbReference type="AlphaFoldDB" id="X0W7F7"/>
<feature type="non-terminal residue" evidence="1">
    <location>
        <position position="36"/>
    </location>
</feature>
<sequence length="36" mass="4418">MDIRFNWNSDKYIKLVERTSNPVLRNYMDTELKVID</sequence>
<proteinExistence type="predicted"/>